<name>A0A0E3QKT9_METBA</name>
<dbReference type="RefSeq" id="WP_230669734.1">
    <property type="nucleotide sequence ID" value="NZ_CP009526.1"/>
</dbReference>
<sequence length="156" mass="17890">MTSYKSCLSAHRRNVLSSRLPAVNEKETWTKEKFGKKTSDIIQQTREEYGRYFGICGSYHNLKACICKNCPSYSGGAGMFCSRDRGKHPEQGRKQGCLCETCELFRKFRLEGEYFCLNAEKPELSEEKLEFLLKNCKKVPESSGKTRFCVVGELKK</sequence>
<dbReference type="AlphaFoldDB" id="A0A0E3QKT9"/>
<dbReference type="Proteomes" id="UP000033038">
    <property type="component" value="Chromosome"/>
</dbReference>
<dbReference type="HOGENOM" id="CLU_142039_0_0_2"/>
<protein>
    <recommendedName>
        <fullName evidence="3">DUF2769 domain-containing protein</fullName>
    </recommendedName>
</protein>
<evidence type="ECO:0000313" key="2">
    <source>
        <dbReference type="Proteomes" id="UP000033038"/>
    </source>
</evidence>
<accession>A0A0E3QKT9</accession>
<proteinExistence type="predicted"/>
<gene>
    <name evidence="1" type="ORF">MSBRW_2280</name>
</gene>
<evidence type="ECO:0008006" key="3">
    <source>
        <dbReference type="Google" id="ProtNLM"/>
    </source>
</evidence>
<dbReference type="KEGG" id="mbw:MSBRW_2280"/>
<dbReference type="GeneID" id="31597818"/>
<evidence type="ECO:0000313" key="1">
    <source>
        <dbReference type="EMBL" id="AKB51533.1"/>
    </source>
</evidence>
<dbReference type="Pfam" id="PF10967">
    <property type="entry name" value="DUF2769"/>
    <property type="match status" value="1"/>
</dbReference>
<dbReference type="InterPro" id="IPR020075">
    <property type="entry name" value="Uncharacterised_AF2234"/>
</dbReference>
<reference evidence="1 2" key="1">
    <citation type="submission" date="2014-07" db="EMBL/GenBank/DDBJ databases">
        <title>Methanogenic archaea and the global carbon cycle.</title>
        <authorList>
            <person name="Henriksen J.R."/>
            <person name="Luke J."/>
            <person name="Reinhart S."/>
            <person name="Benedict M.N."/>
            <person name="Youngblut N.D."/>
            <person name="Metcalf M.E."/>
            <person name="Whitaker R.J."/>
            <person name="Metcalf W.W."/>
        </authorList>
    </citation>
    <scope>NUCLEOTIDE SEQUENCE [LARGE SCALE GENOMIC DNA]</scope>
    <source>
        <strain evidence="1 2">Wiesmoor</strain>
    </source>
</reference>
<organism evidence="1 2">
    <name type="scientific">Methanosarcina barkeri str. Wiesmoor</name>
    <dbReference type="NCBI Taxonomy" id="1434109"/>
    <lineage>
        <taxon>Archaea</taxon>
        <taxon>Methanobacteriati</taxon>
        <taxon>Methanobacteriota</taxon>
        <taxon>Stenosarchaea group</taxon>
        <taxon>Methanomicrobia</taxon>
        <taxon>Methanosarcinales</taxon>
        <taxon>Methanosarcinaceae</taxon>
        <taxon>Methanosarcina</taxon>
    </lineage>
</organism>
<dbReference type="PATRIC" id="fig|1434109.4.peg.2938"/>
<dbReference type="EMBL" id="CP009526">
    <property type="protein sequence ID" value="AKB51533.1"/>
    <property type="molecule type" value="Genomic_DNA"/>
</dbReference>